<dbReference type="Pfam" id="PF00027">
    <property type="entry name" value="cNMP_binding"/>
    <property type="match status" value="1"/>
</dbReference>
<feature type="domain" description="Protein kinase" evidence="10">
    <location>
        <begin position="48"/>
        <end position="366"/>
    </location>
</feature>
<dbReference type="Gene3D" id="1.10.510.10">
    <property type="entry name" value="Transferase(Phosphotransferase) domain 1"/>
    <property type="match status" value="1"/>
</dbReference>
<proteinExistence type="predicted"/>
<organism evidence="12 13">
    <name type="scientific">Pycnococcus provasolii</name>
    <dbReference type="NCBI Taxonomy" id="41880"/>
    <lineage>
        <taxon>Eukaryota</taxon>
        <taxon>Viridiplantae</taxon>
        <taxon>Chlorophyta</taxon>
        <taxon>Pseudoscourfieldiophyceae</taxon>
        <taxon>Pseudoscourfieldiales</taxon>
        <taxon>Pycnococcaceae</taxon>
        <taxon>Pycnococcus</taxon>
    </lineage>
</organism>
<dbReference type="Pfam" id="PF00069">
    <property type="entry name" value="Pkinase"/>
    <property type="match status" value="1"/>
</dbReference>
<dbReference type="InterPro" id="IPR000719">
    <property type="entry name" value="Prot_kinase_dom"/>
</dbReference>
<dbReference type="CDD" id="cd00038">
    <property type="entry name" value="CAP_ED"/>
    <property type="match status" value="1"/>
</dbReference>
<comment type="catalytic activity">
    <reaction evidence="7">
        <text>L-threonyl-[protein] + ATP = O-phospho-L-threonyl-[protein] + ADP + H(+)</text>
        <dbReference type="Rhea" id="RHEA:46608"/>
        <dbReference type="Rhea" id="RHEA-COMP:11060"/>
        <dbReference type="Rhea" id="RHEA-COMP:11605"/>
        <dbReference type="ChEBI" id="CHEBI:15378"/>
        <dbReference type="ChEBI" id="CHEBI:30013"/>
        <dbReference type="ChEBI" id="CHEBI:30616"/>
        <dbReference type="ChEBI" id="CHEBI:61977"/>
        <dbReference type="ChEBI" id="CHEBI:456216"/>
        <dbReference type="EC" id="2.7.11.1"/>
    </reaction>
</comment>
<name>A0A830H8P6_9CHLO</name>
<dbReference type="SUPFAM" id="SSF51206">
    <property type="entry name" value="cAMP-binding domain-like"/>
    <property type="match status" value="1"/>
</dbReference>
<feature type="region of interest" description="Disordered" evidence="9">
    <location>
        <begin position="1"/>
        <end position="51"/>
    </location>
</feature>
<dbReference type="GO" id="GO:0004674">
    <property type="term" value="F:protein serine/threonine kinase activity"/>
    <property type="evidence" value="ECO:0007669"/>
    <property type="project" value="UniProtKB-KW"/>
</dbReference>
<feature type="compositionally biased region" description="Basic and acidic residues" evidence="9">
    <location>
        <begin position="35"/>
        <end position="45"/>
    </location>
</feature>
<dbReference type="InterPro" id="IPR011009">
    <property type="entry name" value="Kinase-like_dom_sf"/>
</dbReference>
<evidence type="ECO:0000259" key="11">
    <source>
        <dbReference type="PROSITE" id="PS50042"/>
    </source>
</evidence>
<sequence length="862" mass="93943">MGARVSRALASSRKQEATVLNNEVEADADPATPKQQRDSTERLVEPELPPLPISSAPRYVTVRRCTNRVFSPHALAYVCLDAKDHLQPVLVQPVPRRRIQLLPSENASVAPDKAVGTNGRRPKRRIHEDEDGDAHTDSSTRDLAMLRKLDHPRIVSVAGTITSRLGHEPYAVLQALVYDYPLNGPALLQPNPATPVPWPRIWHACRDVVAGLRYLHARGFAHRDLTPQSILWDDYNERAMVANLEHARICSSGGDNPVSCWHVTPAPLGHGHARCRAPEAMPDAAPGYFAGFPADVYAFGAVIRDFLCGAGDGAPHASVDDALFPSDLPLPSGMSRSHVREAVNRCMTPEPHLRPVVGSVATFAFISCANHVPLEDPWSFSATLAADEAAANAAAAKVIDYRLIATRSEELQMCDPRALANDDWVQRAAISLELGKFGDGAENAGSSVLMQVPPGQICDMQAADMEEFDDVAFVVEGSIEEVTEASPVALLEMEQTAAEGSKEMVSVPEPETPESPPPMVLTRPTARSFSERAKMHKSASSELIAAPAPALDEEDKAGASKRYDSENSAAAAIQARYRGNRARRQTNRVGYQAPKGRRQSGEEEEEEEEEDEWQEPTPPSFWAVRTIPAGAFTAEPHLMLHTVPLSARPSKKSYMRAGSDGAVIACVSKSVLRACVVAAAGGGAHGELELLRMEDVARESRRVRFQVTRELERKWVSTLDLLHLRLPDLIDGAFYTARLAPMAPFCVKGATPRHCYYLLSGEAELTEDRRRARGMGEPLMPGTFIGDLACLLSKEGRSASAHAGPGGCEVVVVERSSLLRTSRLDDVVWRGLSLAGEDCWRTQQAKEAKEELIRRAKNRGGD</sequence>
<evidence type="ECO:0000256" key="5">
    <source>
        <dbReference type="ARBA" id="ARBA00022777"/>
    </source>
</evidence>
<feature type="domain" description="Cyclic nucleotide-binding" evidence="11">
    <location>
        <begin position="748"/>
        <end position="820"/>
    </location>
</feature>
<accession>A0A830H8P6</accession>
<evidence type="ECO:0000313" key="12">
    <source>
        <dbReference type="EMBL" id="GHP03355.1"/>
    </source>
</evidence>
<dbReference type="Proteomes" id="UP000660262">
    <property type="component" value="Unassembled WGS sequence"/>
</dbReference>
<dbReference type="SUPFAM" id="SSF56112">
    <property type="entry name" value="Protein kinase-like (PK-like)"/>
    <property type="match status" value="1"/>
</dbReference>
<keyword evidence="2" id="KW-0723">Serine/threonine-protein kinase</keyword>
<dbReference type="PANTHER" id="PTHR43671:SF98">
    <property type="entry name" value="SERINE_THREONINE-PROTEIN KINASE NEK11"/>
    <property type="match status" value="1"/>
</dbReference>
<reference evidence="12" key="1">
    <citation type="submission" date="2020-10" db="EMBL/GenBank/DDBJ databases">
        <title>Unveiling of a novel bifunctional photoreceptor, Dualchrome1, isolated from a cosmopolitan green alga.</title>
        <authorList>
            <person name="Suzuki S."/>
            <person name="Kawachi M."/>
        </authorList>
    </citation>
    <scope>NUCLEOTIDE SEQUENCE</scope>
    <source>
        <strain evidence="12">NIES 2893</strain>
    </source>
</reference>
<keyword evidence="13" id="KW-1185">Reference proteome</keyword>
<evidence type="ECO:0000256" key="6">
    <source>
        <dbReference type="ARBA" id="ARBA00022840"/>
    </source>
</evidence>
<dbReference type="AlphaFoldDB" id="A0A830H8P6"/>
<dbReference type="InterPro" id="IPR050660">
    <property type="entry name" value="NEK_Ser/Thr_kinase"/>
</dbReference>
<feature type="compositionally biased region" description="Basic and acidic residues" evidence="9">
    <location>
        <begin position="556"/>
        <end position="565"/>
    </location>
</feature>
<feature type="region of interest" description="Disordered" evidence="9">
    <location>
        <begin position="497"/>
        <end position="620"/>
    </location>
</feature>
<dbReference type="EC" id="2.7.11.1" evidence="1"/>
<keyword evidence="5" id="KW-0418">Kinase</keyword>
<dbReference type="PROSITE" id="PS50096">
    <property type="entry name" value="IQ"/>
    <property type="match status" value="1"/>
</dbReference>
<evidence type="ECO:0000256" key="3">
    <source>
        <dbReference type="ARBA" id="ARBA00022679"/>
    </source>
</evidence>
<dbReference type="InterPro" id="IPR014710">
    <property type="entry name" value="RmlC-like_jellyroll"/>
</dbReference>
<gene>
    <name evidence="12" type="ORF">PPROV_000211000</name>
</gene>
<keyword evidence="6" id="KW-0067">ATP-binding</keyword>
<dbReference type="GO" id="GO:0005524">
    <property type="term" value="F:ATP binding"/>
    <property type="evidence" value="ECO:0007669"/>
    <property type="project" value="UniProtKB-KW"/>
</dbReference>
<dbReference type="PANTHER" id="PTHR43671">
    <property type="entry name" value="SERINE/THREONINE-PROTEIN KINASE NEK"/>
    <property type="match status" value="1"/>
</dbReference>
<evidence type="ECO:0000259" key="10">
    <source>
        <dbReference type="PROSITE" id="PS50011"/>
    </source>
</evidence>
<keyword evidence="3" id="KW-0808">Transferase</keyword>
<keyword evidence="4" id="KW-0547">Nucleotide-binding</keyword>
<comment type="caution">
    <text evidence="12">The sequence shown here is derived from an EMBL/GenBank/DDBJ whole genome shotgun (WGS) entry which is preliminary data.</text>
</comment>
<protein>
    <recommendedName>
        <fullName evidence="1">non-specific serine/threonine protein kinase</fullName>
        <ecNumber evidence="1">2.7.11.1</ecNumber>
    </recommendedName>
</protein>
<dbReference type="PROSITE" id="PS50011">
    <property type="entry name" value="PROTEIN_KINASE_DOM"/>
    <property type="match status" value="1"/>
</dbReference>
<dbReference type="Gene3D" id="2.60.120.10">
    <property type="entry name" value="Jelly Rolls"/>
    <property type="match status" value="1"/>
</dbReference>
<dbReference type="OrthoDB" id="1658195at2759"/>
<evidence type="ECO:0000256" key="9">
    <source>
        <dbReference type="SAM" id="MobiDB-lite"/>
    </source>
</evidence>
<feature type="compositionally biased region" description="Acidic residues" evidence="9">
    <location>
        <begin position="602"/>
        <end position="614"/>
    </location>
</feature>
<dbReference type="EMBL" id="BNJQ01000005">
    <property type="protein sequence ID" value="GHP03355.1"/>
    <property type="molecule type" value="Genomic_DNA"/>
</dbReference>
<evidence type="ECO:0000256" key="4">
    <source>
        <dbReference type="ARBA" id="ARBA00022741"/>
    </source>
</evidence>
<evidence type="ECO:0000256" key="2">
    <source>
        <dbReference type="ARBA" id="ARBA00022527"/>
    </source>
</evidence>
<evidence type="ECO:0000256" key="7">
    <source>
        <dbReference type="ARBA" id="ARBA00047899"/>
    </source>
</evidence>
<dbReference type="PROSITE" id="PS50042">
    <property type="entry name" value="CNMP_BINDING_3"/>
    <property type="match status" value="1"/>
</dbReference>
<evidence type="ECO:0000313" key="13">
    <source>
        <dbReference type="Proteomes" id="UP000660262"/>
    </source>
</evidence>
<evidence type="ECO:0000256" key="8">
    <source>
        <dbReference type="ARBA" id="ARBA00048679"/>
    </source>
</evidence>
<dbReference type="InterPro" id="IPR000595">
    <property type="entry name" value="cNMP-bd_dom"/>
</dbReference>
<feature type="region of interest" description="Disordered" evidence="9">
    <location>
        <begin position="105"/>
        <end position="139"/>
    </location>
</feature>
<evidence type="ECO:0000256" key="1">
    <source>
        <dbReference type="ARBA" id="ARBA00012513"/>
    </source>
</evidence>
<dbReference type="InterPro" id="IPR018490">
    <property type="entry name" value="cNMP-bd_dom_sf"/>
</dbReference>
<comment type="catalytic activity">
    <reaction evidence="8">
        <text>L-seryl-[protein] + ATP = O-phospho-L-seryl-[protein] + ADP + H(+)</text>
        <dbReference type="Rhea" id="RHEA:17989"/>
        <dbReference type="Rhea" id="RHEA-COMP:9863"/>
        <dbReference type="Rhea" id="RHEA-COMP:11604"/>
        <dbReference type="ChEBI" id="CHEBI:15378"/>
        <dbReference type="ChEBI" id="CHEBI:29999"/>
        <dbReference type="ChEBI" id="CHEBI:30616"/>
        <dbReference type="ChEBI" id="CHEBI:83421"/>
        <dbReference type="ChEBI" id="CHEBI:456216"/>
        <dbReference type="EC" id="2.7.11.1"/>
    </reaction>
</comment>
<dbReference type="SMART" id="SM00220">
    <property type="entry name" value="S_TKc"/>
    <property type="match status" value="1"/>
</dbReference>